<dbReference type="AlphaFoldDB" id="A0A382BV82"/>
<dbReference type="Pfam" id="PF03740">
    <property type="entry name" value="PdxJ"/>
    <property type="match status" value="1"/>
</dbReference>
<dbReference type="GO" id="GO:0033856">
    <property type="term" value="F:pyridoxine 5'-phosphate synthase activity"/>
    <property type="evidence" value="ECO:0007669"/>
    <property type="project" value="InterPro"/>
</dbReference>
<proteinExistence type="predicted"/>
<name>A0A382BV82_9ZZZZ</name>
<keyword evidence="1" id="KW-0664">Pyridoxine biosynthesis</keyword>
<evidence type="ECO:0000256" key="1">
    <source>
        <dbReference type="ARBA" id="ARBA00023096"/>
    </source>
</evidence>
<evidence type="ECO:0008006" key="3">
    <source>
        <dbReference type="Google" id="ProtNLM"/>
    </source>
</evidence>
<feature type="non-terminal residue" evidence="2">
    <location>
        <position position="1"/>
    </location>
</feature>
<dbReference type="GO" id="GO:0008615">
    <property type="term" value="P:pyridoxine biosynthetic process"/>
    <property type="evidence" value="ECO:0007669"/>
    <property type="project" value="UniProtKB-KW"/>
</dbReference>
<organism evidence="2">
    <name type="scientific">marine metagenome</name>
    <dbReference type="NCBI Taxonomy" id="408172"/>
    <lineage>
        <taxon>unclassified sequences</taxon>
        <taxon>metagenomes</taxon>
        <taxon>ecological metagenomes</taxon>
    </lineage>
</organism>
<feature type="non-terminal residue" evidence="2">
    <location>
        <position position="26"/>
    </location>
</feature>
<dbReference type="InterPro" id="IPR036130">
    <property type="entry name" value="Pyridoxine-5'_phos_synth"/>
</dbReference>
<dbReference type="SUPFAM" id="SSF63892">
    <property type="entry name" value="Pyridoxine 5'-phosphate synthase"/>
    <property type="match status" value="1"/>
</dbReference>
<dbReference type="GO" id="GO:0005737">
    <property type="term" value="C:cytoplasm"/>
    <property type="evidence" value="ECO:0007669"/>
    <property type="project" value="InterPro"/>
</dbReference>
<gene>
    <name evidence="2" type="ORF">METZ01_LOCUS170569</name>
</gene>
<dbReference type="InterPro" id="IPR004569">
    <property type="entry name" value="PyrdxlP_synth_PdxJ"/>
</dbReference>
<protein>
    <recommendedName>
        <fullName evidence="3">Pyridoxine 5'-phosphate synthase</fullName>
    </recommendedName>
</protein>
<dbReference type="EMBL" id="UINC01031528">
    <property type="protein sequence ID" value="SVB17715.1"/>
    <property type="molecule type" value="Genomic_DNA"/>
</dbReference>
<dbReference type="InterPro" id="IPR013785">
    <property type="entry name" value="Aldolase_TIM"/>
</dbReference>
<dbReference type="Gene3D" id="3.20.20.70">
    <property type="entry name" value="Aldolase class I"/>
    <property type="match status" value="1"/>
</dbReference>
<evidence type="ECO:0000313" key="2">
    <source>
        <dbReference type="EMBL" id="SVB17715.1"/>
    </source>
</evidence>
<sequence>MIRLFVNVDHVATVREARKTIEPSPL</sequence>
<accession>A0A382BV82</accession>
<reference evidence="2" key="1">
    <citation type="submission" date="2018-05" db="EMBL/GenBank/DDBJ databases">
        <authorList>
            <person name="Lanie J.A."/>
            <person name="Ng W.-L."/>
            <person name="Kazmierczak K.M."/>
            <person name="Andrzejewski T.M."/>
            <person name="Davidsen T.M."/>
            <person name="Wayne K.J."/>
            <person name="Tettelin H."/>
            <person name="Glass J.I."/>
            <person name="Rusch D."/>
            <person name="Podicherti R."/>
            <person name="Tsui H.-C.T."/>
            <person name="Winkler M.E."/>
        </authorList>
    </citation>
    <scope>NUCLEOTIDE SEQUENCE</scope>
</reference>